<dbReference type="SUPFAM" id="SSF53474">
    <property type="entry name" value="alpha/beta-Hydrolases"/>
    <property type="match status" value="1"/>
</dbReference>
<dbReference type="InterPro" id="IPR029058">
    <property type="entry name" value="AB_hydrolase_fold"/>
</dbReference>
<dbReference type="Gene3D" id="3.40.50.1820">
    <property type="entry name" value="alpha/beta hydrolase"/>
    <property type="match status" value="1"/>
</dbReference>
<dbReference type="PANTHER" id="PTHR43798">
    <property type="entry name" value="MONOACYLGLYCEROL LIPASE"/>
    <property type="match status" value="1"/>
</dbReference>
<dbReference type="Pfam" id="PF00561">
    <property type="entry name" value="Abhydrolase_1"/>
    <property type="match status" value="1"/>
</dbReference>
<name>A0ABT8JYG3_9MICC</name>
<dbReference type="Proteomes" id="UP001174209">
    <property type="component" value="Unassembled WGS sequence"/>
</dbReference>
<evidence type="ECO:0000313" key="2">
    <source>
        <dbReference type="EMBL" id="MDN4609987.1"/>
    </source>
</evidence>
<dbReference type="PRINTS" id="PR00111">
    <property type="entry name" value="ABHYDROLASE"/>
</dbReference>
<dbReference type="PANTHER" id="PTHR43798:SF33">
    <property type="entry name" value="HYDROLASE, PUTATIVE (AFU_ORTHOLOGUE AFUA_2G14860)-RELATED"/>
    <property type="match status" value="1"/>
</dbReference>
<dbReference type="GO" id="GO:0016787">
    <property type="term" value="F:hydrolase activity"/>
    <property type="evidence" value="ECO:0007669"/>
    <property type="project" value="UniProtKB-KW"/>
</dbReference>
<sequence length="264" mass="28932">MEEQVLDLTLRTRIAVPCLVHGDADARPVLLLHAWGESRKSFDRLVPLLPGCRIYAPDLRGQGDADKPESGYSLSDQAEDVAAILDALDVPKVCVLGSSSGGYVTQQLAVTYPERVVSLVLVGVPLSLHGRASFADEVERLADPIDESWVRESLSWFPLLHEVPSWFIEDRVLDGVKMPAHAWKGILQGLSAATPPTDLGNIRAPALLLWGEHDGLLPREHQQALATRIPGSVVRIYPGVAHMVLWECPDLVARDTLTFFNSID</sequence>
<comment type="caution">
    <text evidence="2">The sequence shown here is derived from an EMBL/GenBank/DDBJ whole genome shotgun (WGS) entry which is preliminary data.</text>
</comment>
<accession>A0ABT8JYG3</accession>
<feature type="domain" description="AB hydrolase-1" evidence="1">
    <location>
        <begin position="28"/>
        <end position="164"/>
    </location>
</feature>
<dbReference type="InterPro" id="IPR050266">
    <property type="entry name" value="AB_hydrolase_sf"/>
</dbReference>
<evidence type="ECO:0000313" key="3">
    <source>
        <dbReference type="Proteomes" id="UP001174209"/>
    </source>
</evidence>
<organism evidence="2 3">
    <name type="scientific">Arthrobacter burdickii</name>
    <dbReference type="NCBI Taxonomy" id="3035920"/>
    <lineage>
        <taxon>Bacteria</taxon>
        <taxon>Bacillati</taxon>
        <taxon>Actinomycetota</taxon>
        <taxon>Actinomycetes</taxon>
        <taxon>Micrococcales</taxon>
        <taxon>Micrococcaceae</taxon>
        <taxon>Arthrobacter</taxon>
    </lineage>
</organism>
<dbReference type="RefSeq" id="WP_301224829.1">
    <property type="nucleotide sequence ID" value="NZ_JAROCG010000001.1"/>
</dbReference>
<keyword evidence="2" id="KW-0378">Hydrolase</keyword>
<dbReference type="EMBL" id="JAROCG010000001">
    <property type="protein sequence ID" value="MDN4609987.1"/>
    <property type="molecule type" value="Genomic_DNA"/>
</dbReference>
<proteinExistence type="predicted"/>
<dbReference type="InterPro" id="IPR000073">
    <property type="entry name" value="AB_hydrolase_1"/>
</dbReference>
<evidence type="ECO:0000259" key="1">
    <source>
        <dbReference type="Pfam" id="PF00561"/>
    </source>
</evidence>
<reference evidence="2" key="1">
    <citation type="submission" date="2023-06" db="EMBL/GenBank/DDBJ databases">
        <title>MT1 and MT2 Draft Genomes of Novel Species.</title>
        <authorList>
            <person name="Venkateswaran K."/>
        </authorList>
    </citation>
    <scope>NUCLEOTIDE SEQUENCE</scope>
    <source>
        <strain evidence="2">IIF3SC-B10</strain>
    </source>
</reference>
<keyword evidence="3" id="KW-1185">Reference proteome</keyword>
<gene>
    <name evidence="2" type="ORF">P5G52_03820</name>
</gene>
<protein>
    <submittedName>
        <fullName evidence="2">Alpha/beta hydrolase</fullName>
    </submittedName>
</protein>